<protein>
    <submittedName>
        <fullName evidence="2">Uncharacterized protein</fullName>
    </submittedName>
</protein>
<name>A0A0W0FWH3_MONRR</name>
<organism evidence="2 3">
    <name type="scientific">Moniliophthora roreri</name>
    <name type="common">Frosty pod rot fungus</name>
    <name type="synonym">Monilia roreri</name>
    <dbReference type="NCBI Taxonomy" id="221103"/>
    <lineage>
        <taxon>Eukaryota</taxon>
        <taxon>Fungi</taxon>
        <taxon>Dikarya</taxon>
        <taxon>Basidiomycota</taxon>
        <taxon>Agaricomycotina</taxon>
        <taxon>Agaricomycetes</taxon>
        <taxon>Agaricomycetidae</taxon>
        <taxon>Agaricales</taxon>
        <taxon>Marasmiineae</taxon>
        <taxon>Marasmiaceae</taxon>
        <taxon>Moniliophthora</taxon>
    </lineage>
</organism>
<dbReference type="Proteomes" id="UP000054988">
    <property type="component" value="Unassembled WGS sequence"/>
</dbReference>
<feature type="region of interest" description="Disordered" evidence="1">
    <location>
        <begin position="312"/>
        <end position="361"/>
    </location>
</feature>
<feature type="compositionally biased region" description="Polar residues" evidence="1">
    <location>
        <begin position="312"/>
        <end position="323"/>
    </location>
</feature>
<reference evidence="2 3" key="1">
    <citation type="submission" date="2015-12" db="EMBL/GenBank/DDBJ databases">
        <title>Draft genome sequence of Moniliophthora roreri, the causal agent of frosty pod rot of cacao.</title>
        <authorList>
            <person name="Aime M.C."/>
            <person name="Diaz-Valderrama J.R."/>
            <person name="Kijpornyongpan T."/>
            <person name="Phillips-Mora W."/>
        </authorList>
    </citation>
    <scope>NUCLEOTIDE SEQUENCE [LARGE SCALE GENOMIC DNA]</scope>
    <source>
        <strain evidence="2 3">MCA 2952</strain>
    </source>
</reference>
<comment type="caution">
    <text evidence="2">The sequence shown here is derived from an EMBL/GenBank/DDBJ whole genome shotgun (WGS) entry which is preliminary data.</text>
</comment>
<dbReference type="AlphaFoldDB" id="A0A0W0FWH3"/>
<gene>
    <name evidence="2" type="ORF">WG66_6695</name>
</gene>
<evidence type="ECO:0000313" key="3">
    <source>
        <dbReference type="Proteomes" id="UP000054988"/>
    </source>
</evidence>
<evidence type="ECO:0000313" key="2">
    <source>
        <dbReference type="EMBL" id="KTB40735.1"/>
    </source>
</evidence>
<accession>A0A0W0FWH3</accession>
<sequence>MSVTSTYSAPQDTAPLKKSNYLSIKYWNKPRKEEKAALVRVIVVDKNDKDKDEDSEDDGSDAGIEPPAQTELSQVINNAEKDEPAKKKQKIAGKAKKHSIILKNTKLPNKTKPSANALYVLPGIYLHLADLMLRNRFSLGISVIEDDFKIPSASMLHPTAGSSTSHTASSTPTEASLLAITLTSSQALSDSGSSSASPQTATSLLTDSDATVLKKLWTVVENLLLSILLANSSHLFTAYNVMPISQLTAHITNNNDVWEEYDSTFNNLIKINTTENCILDHFVNDHGLILETLQEKAKCLLQAIERFTTSSTSEAPVAMTSQPPMQPAPAATITQKKSGSSRGGNWKIPDTVTPKWEHAQK</sequence>
<dbReference type="EMBL" id="LATX01001552">
    <property type="protein sequence ID" value="KTB40735.1"/>
    <property type="molecule type" value="Genomic_DNA"/>
</dbReference>
<proteinExistence type="predicted"/>
<feature type="region of interest" description="Disordered" evidence="1">
    <location>
        <begin position="46"/>
        <end position="72"/>
    </location>
</feature>
<evidence type="ECO:0000256" key="1">
    <source>
        <dbReference type="SAM" id="MobiDB-lite"/>
    </source>
</evidence>